<sequence>MEQKTTDARYKTIYDFEIDALTIVHNVVIYQGDGRQTFWEFFQRLECLGFKVIFTEMNQVKINWFLQGKKVRSSCYEVVWARDRQW</sequence>
<evidence type="ECO:0000313" key="2">
    <source>
        <dbReference type="Proteomes" id="UP001292094"/>
    </source>
</evidence>
<organism evidence="1 2">
    <name type="scientific">Petrolisthes manimaculis</name>
    <dbReference type="NCBI Taxonomy" id="1843537"/>
    <lineage>
        <taxon>Eukaryota</taxon>
        <taxon>Metazoa</taxon>
        <taxon>Ecdysozoa</taxon>
        <taxon>Arthropoda</taxon>
        <taxon>Crustacea</taxon>
        <taxon>Multicrustacea</taxon>
        <taxon>Malacostraca</taxon>
        <taxon>Eumalacostraca</taxon>
        <taxon>Eucarida</taxon>
        <taxon>Decapoda</taxon>
        <taxon>Pleocyemata</taxon>
        <taxon>Anomura</taxon>
        <taxon>Galatheoidea</taxon>
        <taxon>Porcellanidae</taxon>
        <taxon>Petrolisthes</taxon>
    </lineage>
</organism>
<reference evidence="1" key="1">
    <citation type="submission" date="2023-11" db="EMBL/GenBank/DDBJ databases">
        <title>Genome assemblies of two species of porcelain crab, Petrolisthes cinctipes and Petrolisthes manimaculis (Anomura: Porcellanidae).</title>
        <authorList>
            <person name="Angst P."/>
        </authorList>
    </citation>
    <scope>NUCLEOTIDE SEQUENCE</scope>
    <source>
        <strain evidence="1">PB745_02</strain>
        <tissue evidence="1">Gill</tissue>
    </source>
</reference>
<dbReference type="EMBL" id="JAWZYT010001229">
    <property type="protein sequence ID" value="KAK4314346.1"/>
    <property type="molecule type" value="Genomic_DNA"/>
</dbReference>
<name>A0AAE1UB18_9EUCA</name>
<comment type="caution">
    <text evidence="1">The sequence shown here is derived from an EMBL/GenBank/DDBJ whole genome shotgun (WGS) entry which is preliminary data.</text>
</comment>
<proteinExistence type="predicted"/>
<accession>A0AAE1UB18</accession>
<dbReference type="Proteomes" id="UP001292094">
    <property type="component" value="Unassembled WGS sequence"/>
</dbReference>
<keyword evidence="2" id="KW-1185">Reference proteome</keyword>
<evidence type="ECO:0000313" key="1">
    <source>
        <dbReference type="EMBL" id="KAK4314346.1"/>
    </source>
</evidence>
<protein>
    <submittedName>
        <fullName evidence="1">Uncharacterized protein</fullName>
    </submittedName>
</protein>
<gene>
    <name evidence="1" type="ORF">Pmani_014350</name>
</gene>
<dbReference type="AlphaFoldDB" id="A0AAE1UB18"/>